<reference evidence="2" key="1">
    <citation type="journal article" date="2023" name="Hortic. Res.">
        <title>A chromosome-level phased genome enabling allele-level studies in sweet orange: a case study on citrus Huanglongbing tolerance.</title>
        <authorList>
            <person name="Wu B."/>
            <person name="Yu Q."/>
            <person name="Deng Z."/>
            <person name="Duan Y."/>
            <person name="Luo F."/>
            <person name="Gmitter F. Jr."/>
        </authorList>
    </citation>
    <scope>NUCLEOTIDE SEQUENCE [LARGE SCALE GENOMIC DNA]</scope>
    <source>
        <strain evidence="2">cv. Valencia</strain>
    </source>
</reference>
<keyword evidence="2" id="KW-1185">Reference proteome</keyword>
<accession>A0ACB8K8N9</accession>
<protein>
    <submittedName>
        <fullName evidence="1">Uncharacterized protein</fullName>
    </submittedName>
</protein>
<dbReference type="EMBL" id="CM039174">
    <property type="protein sequence ID" value="KAH9750769.1"/>
    <property type="molecule type" value="Genomic_DNA"/>
</dbReference>
<proteinExistence type="predicted"/>
<sequence>MKGENGARILNKAGVTELRAGYEMRSLLVEGLSETEPKENENISRQQLAVGREWSPLKKFPTHCTAITIVKAAVLFISLNLDLSPWITQVPATRDCEINESLDIGRAPCEWRRSILYMESVKTVGNEFLGIESDLHDSSSSSSVIIAFPKLKSLSVEGLMELEEWDYGIKRTGNTFTNIMPRLSSLEISVGLWDRTTTLKVLQIVACGTLRRRYRQGRAEDWPKISHIPDIMIV</sequence>
<comment type="caution">
    <text evidence="1">The sequence shown here is derived from an EMBL/GenBank/DDBJ whole genome shotgun (WGS) entry which is preliminary data.</text>
</comment>
<evidence type="ECO:0000313" key="2">
    <source>
        <dbReference type="Proteomes" id="UP000829398"/>
    </source>
</evidence>
<organism evidence="1 2">
    <name type="scientific">Citrus sinensis</name>
    <name type="common">Sweet orange</name>
    <name type="synonym">Citrus aurantium var. sinensis</name>
    <dbReference type="NCBI Taxonomy" id="2711"/>
    <lineage>
        <taxon>Eukaryota</taxon>
        <taxon>Viridiplantae</taxon>
        <taxon>Streptophyta</taxon>
        <taxon>Embryophyta</taxon>
        <taxon>Tracheophyta</taxon>
        <taxon>Spermatophyta</taxon>
        <taxon>Magnoliopsida</taxon>
        <taxon>eudicotyledons</taxon>
        <taxon>Gunneridae</taxon>
        <taxon>Pentapetalae</taxon>
        <taxon>rosids</taxon>
        <taxon>malvids</taxon>
        <taxon>Sapindales</taxon>
        <taxon>Rutaceae</taxon>
        <taxon>Aurantioideae</taxon>
        <taxon>Citrus</taxon>
    </lineage>
</organism>
<dbReference type="Proteomes" id="UP000829398">
    <property type="component" value="Chromosome 5"/>
</dbReference>
<evidence type="ECO:0000313" key="1">
    <source>
        <dbReference type="EMBL" id="KAH9750769.1"/>
    </source>
</evidence>
<gene>
    <name evidence="1" type="ORF">KPL71_014006</name>
</gene>
<name>A0ACB8K8N9_CITSI</name>